<reference evidence="3" key="1">
    <citation type="journal article" date="2012" name="Sci. Rep.">
        <title>Genomes of surface isolates of Alteromonas macleodii: the life of a widespread marine opportunistic copiotroph.</title>
        <authorList>
            <person name="Lopez-Perez M."/>
            <person name="Gonzaga A."/>
            <person name="Martin-Cuadrado A.B."/>
            <person name="Onyshchenko O."/>
            <person name="Ghavidel A."/>
            <person name="Ghai R."/>
            <person name="Rodriguez-Valera F."/>
        </authorList>
    </citation>
    <scope>NUCLEOTIDE SEQUENCE [LARGE SCALE GENOMIC DNA]</scope>
    <source>
        <strain evidence="3">English Channel 673</strain>
    </source>
</reference>
<evidence type="ECO:0000256" key="1">
    <source>
        <dbReference type="SAM" id="MobiDB-lite"/>
    </source>
</evidence>
<gene>
    <name evidence="2" type="ordered locus">AMEC673_00415</name>
</gene>
<protein>
    <submittedName>
        <fullName evidence="2">Uncharacterized protein</fullName>
    </submittedName>
</protein>
<proteinExistence type="predicted"/>
<organism evidence="2 3">
    <name type="scientific">Alteromonas macleodii (strain English Channel 673)</name>
    <dbReference type="NCBI Taxonomy" id="1004788"/>
    <lineage>
        <taxon>Bacteria</taxon>
        <taxon>Pseudomonadati</taxon>
        <taxon>Pseudomonadota</taxon>
        <taxon>Gammaproteobacteria</taxon>
        <taxon>Alteromonadales</taxon>
        <taxon>Alteromonadaceae</taxon>
        <taxon>Alteromonas/Salinimonas group</taxon>
        <taxon>Alteromonas</taxon>
    </lineage>
</organism>
<name>A0AB32ZT55_ALTME</name>
<dbReference type="RefSeq" id="WP_014975291.1">
    <property type="nucleotide sequence ID" value="NC_018678.1"/>
</dbReference>
<dbReference type="EMBL" id="CP003844">
    <property type="protein sequence ID" value="AFT72789.1"/>
    <property type="molecule type" value="Genomic_DNA"/>
</dbReference>
<evidence type="ECO:0000313" key="2">
    <source>
        <dbReference type="EMBL" id="AFT72789.1"/>
    </source>
</evidence>
<dbReference type="KEGG" id="amg:AMEC673_00415"/>
<feature type="region of interest" description="Disordered" evidence="1">
    <location>
        <begin position="132"/>
        <end position="162"/>
    </location>
</feature>
<dbReference type="Proteomes" id="UP000006296">
    <property type="component" value="Chromosome"/>
</dbReference>
<accession>A0AB32ZT55</accession>
<feature type="compositionally biased region" description="Polar residues" evidence="1">
    <location>
        <begin position="134"/>
        <end position="150"/>
    </location>
</feature>
<dbReference type="AlphaFoldDB" id="A0AB32ZT55"/>
<evidence type="ECO:0000313" key="3">
    <source>
        <dbReference type="Proteomes" id="UP000006296"/>
    </source>
</evidence>
<sequence length="262" mass="29591">MDISDSLALLSRGKVKTKTVYLRQASFKGYSSAYPFKTKAPNSEIIEWHATELSTIKQGVVVAKNYPREQQSSAAAMADIFKMFSGDATPPDYLKEKIKKNGDTDLYCEEFKFSLSDACLFVDDLKRHGLLGSDTASKPHSSKLQPQDVSANKRPNRFTDKPNRLVEKNIPQFHYPTSRSARLAERLIGYAPDAKSDALWSLIRKAMNDDELLDLIDPEREVLDITPDTLFWNVPEDAPEKERKVARGSFKNTVSKVKRKLS</sequence>